<keyword evidence="4" id="KW-1185">Reference proteome</keyword>
<evidence type="ECO:0000313" key="4">
    <source>
        <dbReference type="Proteomes" id="UP000198862"/>
    </source>
</evidence>
<reference evidence="3 4" key="1">
    <citation type="submission" date="2016-10" db="EMBL/GenBank/DDBJ databases">
        <authorList>
            <person name="de Groot N.N."/>
        </authorList>
    </citation>
    <scope>NUCLEOTIDE SEQUENCE [LARGE SCALE GENOMIC DNA]</scope>
    <source>
        <strain evidence="3 4">DSM 6059</strain>
    </source>
</reference>
<accession>A0A1I1U0V4</accession>
<dbReference type="AlphaFoldDB" id="A0A1I1U0V4"/>
<keyword evidence="1" id="KW-1133">Transmembrane helix</keyword>
<evidence type="ECO:0000256" key="1">
    <source>
        <dbReference type="SAM" id="Phobius"/>
    </source>
</evidence>
<proteinExistence type="predicted"/>
<feature type="transmembrane region" description="Helical" evidence="1">
    <location>
        <begin position="222"/>
        <end position="240"/>
    </location>
</feature>
<protein>
    <submittedName>
        <fullName evidence="3">Uncharacterized protein</fullName>
    </submittedName>
</protein>
<evidence type="ECO:0000313" key="3">
    <source>
        <dbReference type="EMBL" id="SFD61480.1"/>
    </source>
</evidence>
<feature type="chain" id="PRO_5011509629" evidence="2">
    <location>
        <begin position="22"/>
        <end position="309"/>
    </location>
</feature>
<organism evidence="3 4">
    <name type="scientific">Pseudoalteromonas denitrificans DSM 6059</name>
    <dbReference type="NCBI Taxonomy" id="1123010"/>
    <lineage>
        <taxon>Bacteria</taxon>
        <taxon>Pseudomonadati</taxon>
        <taxon>Pseudomonadota</taxon>
        <taxon>Gammaproteobacteria</taxon>
        <taxon>Alteromonadales</taxon>
        <taxon>Pseudoalteromonadaceae</taxon>
        <taxon>Pseudoalteromonas</taxon>
    </lineage>
</organism>
<dbReference type="OrthoDB" id="5768227at2"/>
<dbReference type="Proteomes" id="UP000198862">
    <property type="component" value="Unassembled WGS sequence"/>
</dbReference>
<keyword evidence="1" id="KW-0472">Membrane</keyword>
<dbReference type="RefSeq" id="WP_091991191.1">
    <property type="nucleotide sequence ID" value="NZ_FOLO01000074.1"/>
</dbReference>
<keyword evidence="1" id="KW-0812">Transmembrane</keyword>
<feature type="signal peptide" evidence="2">
    <location>
        <begin position="1"/>
        <end position="21"/>
    </location>
</feature>
<dbReference type="STRING" id="1123010.SAMN02745724_04979"/>
<name>A0A1I1U0V4_9GAMM</name>
<gene>
    <name evidence="3" type="ORF">SAMN02745724_04979</name>
</gene>
<evidence type="ECO:0000256" key="2">
    <source>
        <dbReference type="SAM" id="SignalP"/>
    </source>
</evidence>
<dbReference type="EMBL" id="FOLO01000074">
    <property type="protein sequence ID" value="SFD61480.1"/>
    <property type="molecule type" value="Genomic_DNA"/>
</dbReference>
<keyword evidence="2" id="KW-0732">Signal</keyword>
<sequence>MKWISILVFLILSSLPSTVLASAYCDSLEKEREAIKAEFRKGYDKYLSEKLRVRDTYLFNEQAKNCNGSDDKNKVKDLTWYSNPKSKAQIKKDWKILNKKFPTMFANNKVYDGEKGSAWLAFYTLPNKCRAKSLDMNTFVWCSEDKTSQKKKFEKFWASGFKSKNDYLNKLASKGSNVTYSSNSNQESLGRNVITKTQGLSLSNASQANFGLDALTSSILKYWYGLAVIIIGVFFIILFMRKQVSEPNLEHVKIEPDFDEKTIANISESASFCPFCLSKIITTLDNELMTKTLICSDAPKCNFLKVEES</sequence>